<evidence type="ECO:0000259" key="8">
    <source>
        <dbReference type="Pfam" id="PF17042"/>
    </source>
</evidence>
<keyword evidence="5" id="KW-0067">ATP-binding</keyword>
<dbReference type="Pfam" id="PF07005">
    <property type="entry name" value="SBD_N"/>
    <property type="match status" value="1"/>
</dbReference>
<name>A0A4S8F858_9BURK</name>
<feature type="domain" description="Four-carbon acid sugar kinase N-terminal" evidence="7">
    <location>
        <begin position="6"/>
        <end position="239"/>
    </location>
</feature>
<protein>
    <submittedName>
        <fullName evidence="9">Four-carbon acid sugar kinase family protein</fullName>
    </submittedName>
</protein>
<dbReference type="EMBL" id="STFG01000008">
    <property type="protein sequence ID" value="THU01542.1"/>
    <property type="molecule type" value="Genomic_DNA"/>
</dbReference>
<evidence type="ECO:0000259" key="7">
    <source>
        <dbReference type="Pfam" id="PF07005"/>
    </source>
</evidence>
<dbReference type="OrthoDB" id="191465at2"/>
<proteinExistence type="inferred from homology"/>
<dbReference type="GO" id="GO:0016301">
    <property type="term" value="F:kinase activity"/>
    <property type="evidence" value="ECO:0007669"/>
    <property type="project" value="UniProtKB-KW"/>
</dbReference>
<reference evidence="9 10" key="1">
    <citation type="journal article" date="2015" name="Antonie Van Leeuwenhoek">
        <title>Lampropedia puyangensis sp. nov., isolated from symptomatic bark of Populus ? euramericana canker and emended description of Lampropedia hyalina (Ehrenberg 1832) Lee et al. 2004.</title>
        <authorList>
            <person name="Li Y."/>
            <person name="Wang T."/>
            <person name="Piao C.G."/>
            <person name="Wang L.F."/>
            <person name="Tian G.Z."/>
            <person name="Zhu T.H."/>
            <person name="Guo M.W."/>
        </authorList>
    </citation>
    <scope>NUCLEOTIDE SEQUENCE [LARGE SCALE GENOMIC DNA]</scope>
    <source>
        <strain evidence="9 10">2-bin</strain>
    </source>
</reference>
<dbReference type="SUPFAM" id="SSF142764">
    <property type="entry name" value="YgbK-like"/>
    <property type="match status" value="1"/>
</dbReference>
<dbReference type="Gene3D" id="3.40.980.20">
    <property type="entry name" value="Four-carbon acid sugar kinase, nucleotide binding domain"/>
    <property type="match status" value="1"/>
</dbReference>
<keyword evidence="10" id="KW-1185">Reference proteome</keyword>
<evidence type="ECO:0000313" key="10">
    <source>
        <dbReference type="Proteomes" id="UP000308917"/>
    </source>
</evidence>
<accession>A0A4S8F858</accession>
<keyword evidence="4 9" id="KW-0418">Kinase</keyword>
<dbReference type="Proteomes" id="UP000308917">
    <property type="component" value="Unassembled WGS sequence"/>
</dbReference>
<comment type="similarity">
    <text evidence="1">Belongs to the four-carbon acid sugar kinase family.</text>
</comment>
<dbReference type="Gene3D" id="3.40.50.10840">
    <property type="entry name" value="Putative sugar-binding, N-terminal domain"/>
    <property type="match status" value="1"/>
</dbReference>
<dbReference type="AlphaFoldDB" id="A0A4S8F858"/>
<evidence type="ECO:0000313" key="9">
    <source>
        <dbReference type="EMBL" id="THU01542.1"/>
    </source>
</evidence>
<evidence type="ECO:0000256" key="4">
    <source>
        <dbReference type="ARBA" id="ARBA00022777"/>
    </source>
</evidence>
<dbReference type="InterPro" id="IPR037051">
    <property type="entry name" value="4-carb_acid_sugar_kinase_N_sf"/>
</dbReference>
<evidence type="ECO:0000256" key="3">
    <source>
        <dbReference type="ARBA" id="ARBA00022741"/>
    </source>
</evidence>
<comment type="caution">
    <text evidence="9">The sequence shown here is derived from an EMBL/GenBank/DDBJ whole genome shotgun (WGS) entry which is preliminary data.</text>
</comment>
<dbReference type="InterPro" id="IPR031475">
    <property type="entry name" value="NBD_C"/>
</dbReference>
<evidence type="ECO:0000256" key="1">
    <source>
        <dbReference type="ARBA" id="ARBA00005715"/>
    </source>
</evidence>
<dbReference type="Pfam" id="PF17042">
    <property type="entry name" value="NBD_C"/>
    <property type="match status" value="1"/>
</dbReference>
<dbReference type="RefSeq" id="WP_136573475.1">
    <property type="nucleotide sequence ID" value="NZ_STFG01000008.1"/>
</dbReference>
<sequence length="471" mass="49573">MAIPTLIIADDLTGAADCAASFVVHAADCVLWLSQPEAQAHPTRTATDGVDVVVVDTDSRRLHPAVAAKTMLATLSQYGQGRAVFKKMDSTLRGHWATEVAALQPQLGLALIAPAFPAMGRLVRGGHVWVHGVALAETDTWQLEHADCDARPQAMLQAAGLQAERVALDWFDAQEGQYTDKQARAVQALRTHVRAAQKRGCHALVFDCESDAHLAVLVQAVQGLRDFFWVGSGGLAQALAAQRYALQPNNEVGQPQPPLSTTAEMMGLAPLKTVRQAILTVVGSMSAVAKAQVDSMQRSCGCAVHRITAAQLYAFNVSGAHESVVPEPASMHEHPDWLCAIAQDVRLGVDPVVTIASDDQSDPVQGPQLARRLAQALAGLMPEVAALVLTGGETARAVLQPLGIARLNVLAQVEPGVVLSRGAGAHAPLIITKAGAFGDAQSLSRAYVALRQHLQGAMSVATPADAASIDV</sequence>
<feature type="domain" description="Four-carbon acid sugar kinase nucleotide binding" evidence="8">
    <location>
        <begin position="279"/>
        <end position="443"/>
    </location>
</feature>
<dbReference type="InterPro" id="IPR042213">
    <property type="entry name" value="NBD_C_sf"/>
</dbReference>
<organism evidence="9 10">
    <name type="scientific">Lampropedia puyangensis</name>
    <dbReference type="NCBI Taxonomy" id="1330072"/>
    <lineage>
        <taxon>Bacteria</taxon>
        <taxon>Pseudomonadati</taxon>
        <taxon>Pseudomonadota</taxon>
        <taxon>Betaproteobacteria</taxon>
        <taxon>Burkholderiales</taxon>
        <taxon>Comamonadaceae</taxon>
        <taxon>Lampropedia</taxon>
    </lineage>
</organism>
<evidence type="ECO:0000256" key="5">
    <source>
        <dbReference type="ARBA" id="ARBA00022840"/>
    </source>
</evidence>
<keyword evidence="6" id="KW-0119">Carbohydrate metabolism</keyword>
<evidence type="ECO:0000256" key="2">
    <source>
        <dbReference type="ARBA" id="ARBA00022679"/>
    </source>
</evidence>
<keyword evidence="2" id="KW-0808">Transferase</keyword>
<evidence type="ECO:0000256" key="6">
    <source>
        <dbReference type="ARBA" id="ARBA00023277"/>
    </source>
</evidence>
<dbReference type="GO" id="GO:0005524">
    <property type="term" value="F:ATP binding"/>
    <property type="evidence" value="ECO:0007669"/>
    <property type="project" value="UniProtKB-KW"/>
</dbReference>
<dbReference type="InterPro" id="IPR010737">
    <property type="entry name" value="4-carb_acid_sugar_kinase_N"/>
</dbReference>
<keyword evidence="3" id="KW-0547">Nucleotide-binding</keyword>
<gene>
    <name evidence="9" type="ORF">E9531_09270</name>
</gene>